<gene>
    <name evidence="13" type="ORF">HD600_001346</name>
</gene>
<comment type="caution">
    <text evidence="13">The sequence shown here is derived from an EMBL/GenBank/DDBJ whole genome shotgun (WGS) entry which is preliminary data.</text>
</comment>
<evidence type="ECO:0000256" key="6">
    <source>
        <dbReference type="ARBA" id="ARBA00016853"/>
    </source>
</evidence>
<dbReference type="Pfam" id="PF07687">
    <property type="entry name" value="M20_dimer"/>
    <property type="match status" value="1"/>
</dbReference>
<dbReference type="RefSeq" id="WP_184282458.1">
    <property type="nucleotide sequence ID" value="NZ_BAAAPG010000001.1"/>
</dbReference>
<dbReference type="UniPathway" id="UPA00034">
    <property type="reaction ID" value="UER00021"/>
</dbReference>
<evidence type="ECO:0000313" key="13">
    <source>
        <dbReference type="EMBL" id="MBB5742849.1"/>
    </source>
</evidence>
<comment type="catalytic activity">
    <reaction evidence="11">
        <text>N-succinyl-(2S,6S)-2,6-diaminopimelate + H2O = (2S,6S)-2,6-diaminopimelate + succinate</text>
        <dbReference type="Rhea" id="RHEA:22608"/>
        <dbReference type="ChEBI" id="CHEBI:15377"/>
        <dbReference type="ChEBI" id="CHEBI:30031"/>
        <dbReference type="ChEBI" id="CHEBI:57609"/>
        <dbReference type="ChEBI" id="CHEBI:58087"/>
        <dbReference type="EC" id="3.5.1.18"/>
    </reaction>
</comment>
<dbReference type="PANTHER" id="PTHR43808">
    <property type="entry name" value="ACETYLORNITHINE DEACETYLASE"/>
    <property type="match status" value="1"/>
</dbReference>
<evidence type="ECO:0000259" key="12">
    <source>
        <dbReference type="Pfam" id="PF07687"/>
    </source>
</evidence>
<dbReference type="SUPFAM" id="SSF55031">
    <property type="entry name" value="Bacterial exopeptidase dimerisation domain"/>
    <property type="match status" value="1"/>
</dbReference>
<proteinExistence type="inferred from homology"/>
<dbReference type="AlphaFoldDB" id="A0A7W9CC30"/>
<dbReference type="EMBL" id="JACHMU010000001">
    <property type="protein sequence ID" value="MBB5742849.1"/>
    <property type="molecule type" value="Genomic_DNA"/>
</dbReference>
<evidence type="ECO:0000256" key="7">
    <source>
        <dbReference type="ARBA" id="ARBA00022723"/>
    </source>
</evidence>
<evidence type="ECO:0000256" key="3">
    <source>
        <dbReference type="ARBA" id="ARBA00005130"/>
    </source>
</evidence>
<organism evidence="13 14">
    <name type="scientific">Microbacterium ginsengiterrae</name>
    <dbReference type="NCBI Taxonomy" id="546115"/>
    <lineage>
        <taxon>Bacteria</taxon>
        <taxon>Bacillati</taxon>
        <taxon>Actinomycetota</taxon>
        <taxon>Actinomycetes</taxon>
        <taxon>Micrococcales</taxon>
        <taxon>Microbacteriaceae</taxon>
        <taxon>Microbacterium</taxon>
    </lineage>
</organism>
<sequence length="423" mass="45340">MTTHTTPVDVRSIDEFLDAHADELIDLVHDLIAINSQIPPYGDEREIVAFLRSTLTRMGLDEDITIIGPTEDRPSMIARMRGTGGGANLMLNGHVDTKPIGEARELWRKPPLEAIVEDGILYGLGATDMKGAVAAMIFAAYALRASGAALAGDLVLGLIADEEAGAQLGAKFVAPHVSDVDAILIGEPSGWEHDWQGIHLVSRGVCGFRVIVQGTQMHSSLSDRMPSVNASLKLADLMLRIGAELDLPFTPHPLGQVGPTLNTGVMIDGGTFFGVVPGRAEFACDLRTVPGQTREEVAEALDRWLDACRTADPELQVEYHFEEGLDWIPWSELDAEHPLVAATQRAAADVLGEAPPLSVFPGGTDAPWYSQLGIPTLPSFGPGVLTCAHGPNEYVSVDSIHQAAKMYARIALDFCSSPIDTDN</sequence>
<evidence type="ECO:0000256" key="2">
    <source>
        <dbReference type="ARBA" id="ARBA00001947"/>
    </source>
</evidence>
<dbReference type="NCBIfam" id="TIGR01910">
    <property type="entry name" value="DapE-ArgE"/>
    <property type="match status" value="1"/>
</dbReference>
<dbReference type="EC" id="3.5.1.18" evidence="5"/>
<dbReference type="GO" id="GO:0009014">
    <property type="term" value="F:succinyl-diaminopimelate desuccinylase activity"/>
    <property type="evidence" value="ECO:0007669"/>
    <property type="project" value="UniProtKB-EC"/>
</dbReference>
<evidence type="ECO:0000256" key="1">
    <source>
        <dbReference type="ARBA" id="ARBA00001941"/>
    </source>
</evidence>
<evidence type="ECO:0000256" key="9">
    <source>
        <dbReference type="ARBA" id="ARBA00022833"/>
    </source>
</evidence>
<keyword evidence="8 13" id="KW-0378">Hydrolase</keyword>
<dbReference type="Proteomes" id="UP000517712">
    <property type="component" value="Unassembled WGS sequence"/>
</dbReference>
<comment type="pathway">
    <text evidence="3">Amino-acid biosynthesis; L-lysine biosynthesis via DAP pathway; LL-2,6-diaminopimelate from (S)-tetrahydrodipicolinate (succinylase route): step 3/3.</text>
</comment>
<evidence type="ECO:0000256" key="8">
    <source>
        <dbReference type="ARBA" id="ARBA00022801"/>
    </source>
</evidence>
<dbReference type="GO" id="GO:0046872">
    <property type="term" value="F:metal ion binding"/>
    <property type="evidence" value="ECO:0007669"/>
    <property type="project" value="UniProtKB-KW"/>
</dbReference>
<comment type="cofactor">
    <cofactor evidence="1">
        <name>Co(2+)</name>
        <dbReference type="ChEBI" id="CHEBI:48828"/>
    </cofactor>
</comment>
<keyword evidence="7" id="KW-0479">Metal-binding</keyword>
<dbReference type="GO" id="GO:0009089">
    <property type="term" value="P:lysine biosynthetic process via diaminopimelate"/>
    <property type="evidence" value="ECO:0007669"/>
    <property type="project" value="UniProtKB-UniPathway"/>
</dbReference>
<accession>A0A7W9CC30</accession>
<protein>
    <recommendedName>
        <fullName evidence="6">Probable succinyl-diaminopimelate desuccinylase</fullName>
        <ecNumber evidence="5">3.5.1.18</ecNumber>
    </recommendedName>
</protein>
<evidence type="ECO:0000313" key="14">
    <source>
        <dbReference type="Proteomes" id="UP000517712"/>
    </source>
</evidence>
<dbReference type="PROSITE" id="PS00759">
    <property type="entry name" value="ARGE_DAPE_CPG2_2"/>
    <property type="match status" value="1"/>
</dbReference>
<dbReference type="InterPro" id="IPR002933">
    <property type="entry name" value="Peptidase_M20"/>
</dbReference>
<evidence type="ECO:0000256" key="5">
    <source>
        <dbReference type="ARBA" id="ARBA00011921"/>
    </source>
</evidence>
<dbReference type="InterPro" id="IPR011650">
    <property type="entry name" value="Peptidase_M20_dimer"/>
</dbReference>
<dbReference type="InterPro" id="IPR036264">
    <property type="entry name" value="Bact_exopeptidase_dim_dom"/>
</dbReference>
<feature type="domain" description="Peptidase M20 dimerisation" evidence="12">
    <location>
        <begin position="202"/>
        <end position="306"/>
    </location>
</feature>
<keyword evidence="9" id="KW-0862">Zinc</keyword>
<dbReference type="InterPro" id="IPR001261">
    <property type="entry name" value="ArgE/DapE_CS"/>
</dbReference>
<dbReference type="InterPro" id="IPR010182">
    <property type="entry name" value="ArgE/DapE"/>
</dbReference>
<keyword evidence="14" id="KW-1185">Reference proteome</keyword>
<dbReference type="Gene3D" id="3.30.70.360">
    <property type="match status" value="1"/>
</dbReference>
<evidence type="ECO:0000256" key="11">
    <source>
        <dbReference type="ARBA" id="ARBA00051301"/>
    </source>
</evidence>
<evidence type="ECO:0000256" key="10">
    <source>
        <dbReference type="ARBA" id="ARBA00023285"/>
    </source>
</evidence>
<comment type="cofactor">
    <cofactor evidence="2">
        <name>Zn(2+)</name>
        <dbReference type="ChEBI" id="CHEBI:29105"/>
    </cofactor>
</comment>
<dbReference type="InterPro" id="IPR050072">
    <property type="entry name" value="Peptidase_M20A"/>
</dbReference>
<reference evidence="13 14" key="1">
    <citation type="submission" date="2020-08" db="EMBL/GenBank/DDBJ databases">
        <title>Sequencing the genomes of 1000 actinobacteria strains.</title>
        <authorList>
            <person name="Klenk H.-P."/>
        </authorList>
    </citation>
    <scope>NUCLEOTIDE SEQUENCE [LARGE SCALE GENOMIC DNA]</scope>
    <source>
        <strain evidence="13 14">DSM 24823</strain>
    </source>
</reference>
<comment type="similarity">
    <text evidence="4">Belongs to the peptidase M20A family.</text>
</comment>
<dbReference type="Pfam" id="PF01546">
    <property type="entry name" value="Peptidase_M20"/>
    <property type="match status" value="1"/>
</dbReference>
<dbReference type="Gene3D" id="3.40.630.10">
    <property type="entry name" value="Zn peptidases"/>
    <property type="match status" value="1"/>
</dbReference>
<name>A0A7W9CC30_9MICO</name>
<dbReference type="SUPFAM" id="SSF53187">
    <property type="entry name" value="Zn-dependent exopeptidases"/>
    <property type="match status" value="1"/>
</dbReference>
<evidence type="ECO:0000256" key="4">
    <source>
        <dbReference type="ARBA" id="ARBA00006247"/>
    </source>
</evidence>
<keyword evidence="10" id="KW-0170">Cobalt</keyword>